<organism evidence="2 3">
    <name type="scientific">Desulfolutivibrio sulfodismutans</name>
    <dbReference type="NCBI Taxonomy" id="63561"/>
    <lineage>
        <taxon>Bacteria</taxon>
        <taxon>Pseudomonadati</taxon>
        <taxon>Thermodesulfobacteriota</taxon>
        <taxon>Desulfovibrionia</taxon>
        <taxon>Desulfovibrionales</taxon>
        <taxon>Desulfovibrionaceae</taxon>
        <taxon>Desulfolutivibrio</taxon>
    </lineage>
</organism>
<dbReference type="RefSeq" id="WP_163300613.1">
    <property type="nucleotide sequence ID" value="NZ_JAAGRQ010000006.1"/>
</dbReference>
<dbReference type="SUPFAM" id="SSF141371">
    <property type="entry name" value="PilZ domain-like"/>
    <property type="match status" value="1"/>
</dbReference>
<keyword evidence="3" id="KW-1185">Reference proteome</keyword>
<name>A0A7K3NHJ4_9BACT</name>
<comment type="caution">
    <text evidence="2">The sequence shown here is derived from an EMBL/GenBank/DDBJ whole genome shotgun (WGS) entry which is preliminary data.</text>
</comment>
<evidence type="ECO:0000313" key="3">
    <source>
        <dbReference type="Proteomes" id="UP000469724"/>
    </source>
</evidence>
<feature type="domain" description="PilZ" evidence="1">
    <location>
        <begin position="4"/>
        <end position="97"/>
    </location>
</feature>
<protein>
    <submittedName>
        <fullName evidence="2">PilZ domain-containing protein</fullName>
    </submittedName>
</protein>
<dbReference type="InterPro" id="IPR009875">
    <property type="entry name" value="PilZ_domain"/>
</dbReference>
<evidence type="ECO:0000259" key="1">
    <source>
        <dbReference type="Pfam" id="PF07238"/>
    </source>
</evidence>
<proteinExistence type="predicted"/>
<accession>A0A7K3NHJ4</accession>
<dbReference type="EMBL" id="JAAGRQ010000006">
    <property type="protein sequence ID" value="NDY55557.1"/>
    <property type="molecule type" value="Genomic_DNA"/>
</dbReference>
<dbReference type="Proteomes" id="UP000469724">
    <property type="component" value="Unassembled WGS sequence"/>
</dbReference>
<dbReference type="Gene3D" id="2.40.10.220">
    <property type="entry name" value="predicted glycosyltransferase like domains"/>
    <property type="match status" value="1"/>
</dbReference>
<dbReference type="Pfam" id="PF07238">
    <property type="entry name" value="PilZ"/>
    <property type="match status" value="1"/>
</dbReference>
<dbReference type="GO" id="GO:0035438">
    <property type="term" value="F:cyclic-di-GMP binding"/>
    <property type="evidence" value="ECO:0007669"/>
    <property type="project" value="InterPro"/>
</dbReference>
<reference evidence="2 3" key="1">
    <citation type="submission" date="2020-02" db="EMBL/GenBank/DDBJ databases">
        <title>Comparative genomics of sulfur disproportionating microorganisms.</title>
        <authorList>
            <person name="Ward L.M."/>
            <person name="Bertran E."/>
            <person name="Johnston D.T."/>
        </authorList>
    </citation>
    <scope>NUCLEOTIDE SEQUENCE [LARGE SCALE GENOMIC DNA]</scope>
    <source>
        <strain evidence="2 3">DSM 3696</strain>
    </source>
</reference>
<dbReference type="AlphaFoldDB" id="A0A7K3NHJ4"/>
<sequence>MDDNKRRRSRVEAEFEAYVILGDEKILVHTQNISMKGVLLSFDPKLTPGADCVVLFVLTKEIRFRIAARIVRSVEAGTAIDFESMDETAFYHLRNIVRYSADDADRIDQELEIPAFTKKDDPE</sequence>
<gene>
    <name evidence="2" type="ORF">G3N56_02200</name>
</gene>
<evidence type="ECO:0000313" key="2">
    <source>
        <dbReference type="EMBL" id="NDY55557.1"/>
    </source>
</evidence>